<dbReference type="GO" id="GO:0005634">
    <property type="term" value="C:nucleus"/>
    <property type="evidence" value="ECO:0007669"/>
    <property type="project" value="TreeGrafter"/>
</dbReference>
<feature type="region of interest" description="Disordered" evidence="4">
    <location>
        <begin position="553"/>
        <end position="589"/>
    </location>
</feature>
<gene>
    <name evidence="6" type="ORF">MELLADRAFT_118111</name>
</gene>
<dbReference type="InParanoid" id="F4S578"/>
<feature type="compositionally biased region" description="Basic and acidic residues" evidence="4">
    <location>
        <begin position="1"/>
        <end position="16"/>
    </location>
</feature>
<dbReference type="KEGG" id="mlr:MELLADRAFT_118111"/>
<dbReference type="SUPFAM" id="SSF55785">
    <property type="entry name" value="PYP-like sensor domain (PAS domain)"/>
    <property type="match status" value="1"/>
</dbReference>
<sequence length="764" mass="86098">MEEETPRIRGNSDKFQVKSVEMVNRTLSDPTQQSNTEGLSVPHPQRRSISPNIRTYLENQLVKFREAQQHVKYTEEEPFEALHLPKPSYGMYASQHKSFQSMRETVISMPLTLSDSMSEREKEYDTKLSERNRIREIKDPAHWIFDTPSRVTSPDSTEQLNEFQDGSSLGRGLHETNYDDNGSSFKKHHKRNSTFSTVWDEIEPVESCDSSINPVCVTVPKLKQDSRENLTSYPLTKVLRKDLEDGILSLLDLSQFENFLMNHEARNTFRKWLIETHQVNHDSGNESSPLPPQVIKLDQYVDETIACELSNKLRFHSKALLDIYYRDHENIKSTARPRALNKKSFVDASELANTRDRFGPSRSWLLQSLYDQDFKVFITNKLVNLVKLKLGSGLAEEDYSGLGDSFVLSNPRFRDNPVVIVSPGFAAVTGYDSKGIIGRNCRFLQGPKTNPNSIERLRKGLQAGEPCVELLLNYRSDGTPFQCLLTILPLFDQKGGLTYYIGGQVNVTGALKAFGDLASVVRPPADQSQPKIQTLTISNPSPTMNKHIQGFQTNEEIPNPSNCPGSETNTLCPNRSRHHTGDSNSSHHTGKLAKLNWLTSIVKREKEVLDLEFQGYSKFATPCETLENNISSFQSAYSKLLLFRKNSRTIVFVTSDALKFLGLPTDTFHDTYSSALIHTDFFDIVDMGTHRKTKNLKTSLKKVILDNLAASVKCRLAWSHTPSSDHHGALARLKKATVAKDCVVHLSPLVDCSSSCTSYIAVIG</sequence>
<dbReference type="OrthoDB" id="447251at2759"/>
<dbReference type="NCBIfam" id="TIGR00229">
    <property type="entry name" value="sensory_box"/>
    <property type="match status" value="1"/>
</dbReference>
<protein>
    <recommendedName>
        <fullName evidence="5">PAS domain-containing protein</fullName>
    </recommendedName>
</protein>
<feature type="region of interest" description="Disordered" evidence="4">
    <location>
        <begin position="146"/>
        <end position="172"/>
    </location>
</feature>
<dbReference type="CDD" id="cd00130">
    <property type="entry name" value="PAS"/>
    <property type="match status" value="1"/>
</dbReference>
<accession>F4S578</accession>
<dbReference type="STRING" id="747676.F4S578"/>
<dbReference type="InterPro" id="IPR035965">
    <property type="entry name" value="PAS-like_dom_sf"/>
</dbReference>
<name>F4S578_MELLP</name>
<reference evidence="7" key="1">
    <citation type="journal article" date="2011" name="Proc. Natl. Acad. Sci. U.S.A.">
        <title>Obligate biotrophy features unraveled by the genomic analysis of rust fungi.</title>
        <authorList>
            <person name="Duplessis S."/>
            <person name="Cuomo C.A."/>
            <person name="Lin Y.-C."/>
            <person name="Aerts A."/>
            <person name="Tisserant E."/>
            <person name="Veneault-Fourrey C."/>
            <person name="Joly D.L."/>
            <person name="Hacquard S."/>
            <person name="Amselem J."/>
            <person name="Cantarel B.L."/>
            <person name="Chiu R."/>
            <person name="Coutinho P.M."/>
            <person name="Feau N."/>
            <person name="Field M."/>
            <person name="Frey P."/>
            <person name="Gelhaye E."/>
            <person name="Goldberg J."/>
            <person name="Grabherr M.G."/>
            <person name="Kodira C.D."/>
            <person name="Kohler A."/>
            <person name="Kuees U."/>
            <person name="Lindquist E.A."/>
            <person name="Lucas S.M."/>
            <person name="Mago R."/>
            <person name="Mauceli E."/>
            <person name="Morin E."/>
            <person name="Murat C."/>
            <person name="Pangilinan J.L."/>
            <person name="Park R."/>
            <person name="Pearson M."/>
            <person name="Quesneville H."/>
            <person name="Rouhier N."/>
            <person name="Sakthikumar S."/>
            <person name="Salamov A.A."/>
            <person name="Schmutz J."/>
            <person name="Selles B."/>
            <person name="Shapiro H."/>
            <person name="Tanguay P."/>
            <person name="Tuskan G.A."/>
            <person name="Henrissat B."/>
            <person name="Van de Peer Y."/>
            <person name="Rouze P."/>
            <person name="Ellis J.G."/>
            <person name="Dodds P.N."/>
            <person name="Schein J.E."/>
            <person name="Zhong S."/>
            <person name="Hamelin R.C."/>
            <person name="Grigoriev I.V."/>
            <person name="Szabo L.J."/>
            <person name="Martin F."/>
        </authorList>
    </citation>
    <scope>NUCLEOTIDE SEQUENCE [LARGE SCALE GENOMIC DNA]</scope>
    <source>
        <strain evidence="7">98AG31 / pathotype 3-4-7</strain>
    </source>
</reference>
<proteinExistence type="predicted"/>
<keyword evidence="7" id="KW-1185">Reference proteome</keyword>
<feature type="compositionally biased region" description="Polar residues" evidence="4">
    <location>
        <begin position="553"/>
        <end position="573"/>
    </location>
</feature>
<dbReference type="InterPro" id="IPR000014">
    <property type="entry name" value="PAS"/>
</dbReference>
<evidence type="ECO:0000259" key="5">
    <source>
        <dbReference type="Pfam" id="PF13426"/>
    </source>
</evidence>
<dbReference type="GeneID" id="18926160"/>
<dbReference type="EMBL" id="GL883150">
    <property type="protein sequence ID" value="EGG00118.1"/>
    <property type="molecule type" value="Genomic_DNA"/>
</dbReference>
<keyword evidence="1" id="KW-0285">Flavoprotein</keyword>
<evidence type="ECO:0000313" key="7">
    <source>
        <dbReference type="Proteomes" id="UP000001072"/>
    </source>
</evidence>
<keyword evidence="2" id="KW-0288">FMN</keyword>
<dbReference type="Gene3D" id="3.30.450.20">
    <property type="entry name" value="PAS domain"/>
    <property type="match status" value="1"/>
</dbReference>
<dbReference type="Proteomes" id="UP000001072">
    <property type="component" value="Unassembled WGS sequence"/>
</dbReference>
<dbReference type="HOGENOM" id="CLU_365269_0_0_1"/>
<evidence type="ECO:0000256" key="3">
    <source>
        <dbReference type="ARBA" id="ARBA00022991"/>
    </source>
</evidence>
<feature type="region of interest" description="Disordered" evidence="4">
    <location>
        <begin position="1"/>
        <end position="49"/>
    </location>
</feature>
<dbReference type="PANTHER" id="PTHR47429">
    <property type="entry name" value="PROTEIN TWIN LOV 1"/>
    <property type="match status" value="1"/>
</dbReference>
<dbReference type="RefSeq" id="XP_007416521.1">
    <property type="nucleotide sequence ID" value="XM_007416459.1"/>
</dbReference>
<evidence type="ECO:0000313" key="6">
    <source>
        <dbReference type="EMBL" id="EGG00118.1"/>
    </source>
</evidence>
<organism evidence="7">
    <name type="scientific">Melampsora larici-populina (strain 98AG31 / pathotype 3-4-7)</name>
    <name type="common">Poplar leaf rust fungus</name>
    <dbReference type="NCBI Taxonomy" id="747676"/>
    <lineage>
        <taxon>Eukaryota</taxon>
        <taxon>Fungi</taxon>
        <taxon>Dikarya</taxon>
        <taxon>Basidiomycota</taxon>
        <taxon>Pucciniomycotina</taxon>
        <taxon>Pucciniomycetes</taxon>
        <taxon>Pucciniales</taxon>
        <taxon>Melampsoraceae</taxon>
        <taxon>Melampsora</taxon>
    </lineage>
</organism>
<dbReference type="VEuPathDB" id="FungiDB:MELLADRAFT_118111"/>
<feature type="compositionally biased region" description="Polar residues" evidence="4">
    <location>
        <begin position="25"/>
        <end position="38"/>
    </location>
</feature>
<evidence type="ECO:0000256" key="4">
    <source>
        <dbReference type="SAM" id="MobiDB-lite"/>
    </source>
</evidence>
<dbReference type="eggNOG" id="KOG0498">
    <property type="taxonomic scope" value="Eukaryota"/>
</dbReference>
<evidence type="ECO:0000256" key="2">
    <source>
        <dbReference type="ARBA" id="ARBA00022643"/>
    </source>
</evidence>
<feature type="compositionally biased region" description="Polar residues" evidence="4">
    <location>
        <begin position="149"/>
        <end position="167"/>
    </location>
</feature>
<evidence type="ECO:0000256" key="1">
    <source>
        <dbReference type="ARBA" id="ARBA00022630"/>
    </source>
</evidence>
<dbReference type="Pfam" id="PF13426">
    <property type="entry name" value="PAS_9"/>
    <property type="match status" value="1"/>
</dbReference>
<feature type="domain" description="PAS" evidence="5">
    <location>
        <begin position="404"/>
        <end position="508"/>
    </location>
</feature>
<dbReference type="PANTHER" id="PTHR47429:SF2">
    <property type="entry name" value="PROTEIN TWIN LOV 1"/>
    <property type="match status" value="1"/>
</dbReference>
<dbReference type="AlphaFoldDB" id="F4S578"/>
<keyword evidence="3" id="KW-0157">Chromophore</keyword>